<evidence type="ECO:0000256" key="3">
    <source>
        <dbReference type="ARBA" id="ARBA00022475"/>
    </source>
</evidence>
<dbReference type="InterPro" id="IPR013616">
    <property type="entry name" value="Chitin_synth_N"/>
</dbReference>
<evidence type="ECO:0000256" key="10">
    <source>
        <dbReference type="ARBA" id="ARBA00024009"/>
    </source>
</evidence>
<dbReference type="GO" id="GO:0006031">
    <property type="term" value="P:chitin biosynthetic process"/>
    <property type="evidence" value="ECO:0007669"/>
    <property type="project" value="TreeGrafter"/>
</dbReference>
<evidence type="ECO:0000256" key="5">
    <source>
        <dbReference type="ARBA" id="ARBA00022679"/>
    </source>
</evidence>
<feature type="transmembrane region" description="Helical" evidence="12">
    <location>
        <begin position="455"/>
        <end position="479"/>
    </location>
</feature>
<keyword evidence="8 12" id="KW-0472">Membrane</keyword>
<evidence type="ECO:0000313" key="14">
    <source>
        <dbReference type="EMBL" id="KAG1567817.1"/>
    </source>
</evidence>
<evidence type="ECO:0000256" key="11">
    <source>
        <dbReference type="SAM" id="MobiDB-lite"/>
    </source>
</evidence>
<feature type="domain" description="Chitin synthase N-terminal" evidence="13">
    <location>
        <begin position="42"/>
        <end position="105"/>
    </location>
</feature>
<dbReference type="GO" id="GO:0030428">
    <property type="term" value="C:cell septum"/>
    <property type="evidence" value="ECO:0007669"/>
    <property type="project" value="TreeGrafter"/>
</dbReference>
<dbReference type="PANTHER" id="PTHR22914:SF9">
    <property type="entry name" value="CHITIN SYNTHASE 1"/>
    <property type="match status" value="1"/>
</dbReference>
<dbReference type="GO" id="GO:0071555">
    <property type="term" value="P:cell wall organization"/>
    <property type="evidence" value="ECO:0007669"/>
    <property type="project" value="UniProtKB-KW"/>
</dbReference>
<evidence type="ECO:0000313" key="15">
    <source>
        <dbReference type="Proteomes" id="UP000740926"/>
    </source>
</evidence>
<keyword evidence="5" id="KW-0808">Transferase</keyword>
<comment type="function">
    <text evidence="10">Polymerizes chitin, a structural polymer of the cell wall and septum, by transferring the sugar moiety of UDP-GlcNAc to the non-reducing end of the growing chitin polymer.</text>
</comment>
<dbReference type="PANTHER" id="PTHR22914">
    <property type="entry name" value="CHITIN SYNTHASE"/>
    <property type="match status" value="1"/>
</dbReference>
<dbReference type="GO" id="GO:0004100">
    <property type="term" value="F:chitin synthase activity"/>
    <property type="evidence" value="ECO:0007669"/>
    <property type="project" value="UniProtKB-EC"/>
</dbReference>
<gene>
    <name evidence="14" type="ORF">G6F50_007862</name>
</gene>
<keyword evidence="15" id="KW-1185">Reference proteome</keyword>
<dbReference type="Proteomes" id="UP000740926">
    <property type="component" value="Unassembled WGS sequence"/>
</dbReference>
<evidence type="ECO:0000256" key="7">
    <source>
        <dbReference type="ARBA" id="ARBA00022989"/>
    </source>
</evidence>
<dbReference type="Pfam" id="PF01644">
    <property type="entry name" value="Chitin_synth_1"/>
    <property type="match status" value="1"/>
</dbReference>
<dbReference type="CDD" id="cd04190">
    <property type="entry name" value="Chitin_synth_C"/>
    <property type="match status" value="1"/>
</dbReference>
<feature type="region of interest" description="Disordered" evidence="11">
    <location>
        <begin position="1032"/>
        <end position="1054"/>
    </location>
</feature>
<organism evidence="14 15">
    <name type="scientific">Rhizopus delemar</name>
    <dbReference type="NCBI Taxonomy" id="936053"/>
    <lineage>
        <taxon>Eukaryota</taxon>
        <taxon>Fungi</taxon>
        <taxon>Fungi incertae sedis</taxon>
        <taxon>Mucoromycota</taxon>
        <taxon>Mucoromycotina</taxon>
        <taxon>Mucoromycetes</taxon>
        <taxon>Mucorales</taxon>
        <taxon>Mucorineae</taxon>
        <taxon>Rhizopodaceae</taxon>
        <taxon>Rhizopus</taxon>
    </lineage>
</organism>
<keyword evidence="9" id="KW-0961">Cell wall biogenesis/degradation</keyword>
<evidence type="ECO:0000256" key="12">
    <source>
        <dbReference type="SAM" id="Phobius"/>
    </source>
</evidence>
<reference evidence="14 15" key="1">
    <citation type="journal article" date="2020" name="Microb. Genom.">
        <title>Genetic diversity of clinical and environmental Mucorales isolates obtained from an investigation of mucormycosis cases among solid organ transplant recipients.</title>
        <authorList>
            <person name="Nguyen M.H."/>
            <person name="Kaul D."/>
            <person name="Muto C."/>
            <person name="Cheng S.J."/>
            <person name="Richter R.A."/>
            <person name="Bruno V.M."/>
            <person name="Liu G."/>
            <person name="Beyhan S."/>
            <person name="Sundermann A.J."/>
            <person name="Mounaud S."/>
            <person name="Pasculle A.W."/>
            <person name="Nierman W.C."/>
            <person name="Driscoll E."/>
            <person name="Cumbie R."/>
            <person name="Clancy C.J."/>
            <person name="Dupont C.L."/>
        </authorList>
    </citation>
    <scope>NUCLEOTIDE SEQUENCE [LARGE SCALE GENOMIC DNA]</scope>
    <source>
        <strain evidence="14 15">GL24</strain>
    </source>
</reference>
<dbReference type="SUPFAM" id="SSF53448">
    <property type="entry name" value="Nucleotide-diphospho-sugar transferases"/>
    <property type="match status" value="1"/>
</dbReference>
<evidence type="ECO:0000256" key="6">
    <source>
        <dbReference type="ARBA" id="ARBA00022692"/>
    </source>
</evidence>
<dbReference type="GO" id="GO:0005886">
    <property type="term" value="C:plasma membrane"/>
    <property type="evidence" value="ECO:0007669"/>
    <property type="project" value="UniProtKB-SubCell"/>
</dbReference>
<comment type="subcellular location">
    <subcellularLocation>
        <location evidence="1">Cell membrane</location>
        <topology evidence="1">Multi-pass membrane protein</topology>
    </subcellularLocation>
</comment>
<accession>A0A9P6Z0I7</accession>
<dbReference type="EC" id="2.4.1.16" evidence="2"/>
<keyword evidence="3" id="KW-1003">Cell membrane</keyword>
<name>A0A9P6Z0I7_9FUNG</name>
<evidence type="ECO:0000256" key="8">
    <source>
        <dbReference type="ARBA" id="ARBA00023136"/>
    </source>
</evidence>
<dbReference type="SUPFAM" id="SSF48452">
    <property type="entry name" value="TPR-like"/>
    <property type="match status" value="1"/>
</dbReference>
<feature type="transmembrane region" description="Helical" evidence="12">
    <location>
        <begin position="529"/>
        <end position="553"/>
    </location>
</feature>
<dbReference type="Pfam" id="PF08407">
    <property type="entry name" value="Chitin_synth_1N"/>
    <property type="match status" value="1"/>
</dbReference>
<dbReference type="InterPro" id="IPR029044">
    <property type="entry name" value="Nucleotide-diphossugar_trans"/>
</dbReference>
<evidence type="ECO:0000256" key="4">
    <source>
        <dbReference type="ARBA" id="ARBA00022676"/>
    </source>
</evidence>
<keyword evidence="7 12" id="KW-1133">Transmembrane helix</keyword>
<evidence type="ECO:0000256" key="1">
    <source>
        <dbReference type="ARBA" id="ARBA00004651"/>
    </source>
</evidence>
<feature type="transmembrane region" description="Helical" evidence="12">
    <location>
        <begin position="499"/>
        <end position="517"/>
    </location>
</feature>
<feature type="transmembrane region" description="Helical" evidence="12">
    <location>
        <begin position="586"/>
        <end position="605"/>
    </location>
</feature>
<evidence type="ECO:0000256" key="2">
    <source>
        <dbReference type="ARBA" id="ARBA00012543"/>
    </source>
</evidence>
<feature type="transmembrane region" description="Helical" evidence="12">
    <location>
        <begin position="716"/>
        <end position="734"/>
    </location>
</feature>
<dbReference type="AlphaFoldDB" id="A0A9P6Z0I7"/>
<evidence type="ECO:0000256" key="9">
    <source>
        <dbReference type="ARBA" id="ARBA00023316"/>
    </source>
</evidence>
<sequence length="1054" mass="120124">METPKNKTTPMIGSSHLLPTSHLCQPHPSSLPGTYPFLRSNTKKVTLTQGHLVLDCPVPSQLMEKSARKEKEFSMMRYTAVTCDPDRFAENQYTLRPQLMNRTTELFIVMTMYNEDEVLFCRTMHGVMKNIAHLCSRTRSRVWDTDGWKKVVVCIVADGRKKCDPRVMDVLTAMGVYQTGIAKNMVKEQPVQAHLFEYTTQLSVDSELRIRGAEKGIVPVQILFCLKEQNAKKINSHRWFFNAFGPILQPNICVLLDVGTRPGNTSIYHLWKAFDANRHVGGACGEICVMKGTACVDLLNPLVAAQNFEYKMSNILDKPLESVFGYISVLPGAFSAYRYAAIQNDIQGMGPLQKYFLGEQQADTENIFSANMYLAEDRILCFELLAKKHQQWVLKYVQNAFGETDCPSQLPEFISQRRRWLNGSFFAAVYSQYHFSRIWSTNHSVGRKLMLSIEFFYSFVNLIFSWLGMANFYLTFYFVTKSLTLPEMDPLGDGWGERVFSGLWYLYIFLFISSFICSLGNRPQGSKWMFTLSVIAYGIIMMYMTFAGGWLAYRTLQKGMQSPEWDPNDTLKNFSLLMNQSEFRDVVISLLATYGLYILSSLFYMDPWHMITSFVQYLFLLPTYVNILNVYAFCNIHDVRQGDNTATMDLGVASKAGTNEKGVEAVEVELYDGMDTIDRNYERALDNLSSKPQLIHNSRAPKTKQDDYYRGFRTRLVLTWIGCNAVLLFLGFIMEAEQIREGVKNIQQGDKAASKGLFRKPDWDLAASYYDRAATCFKIAKSYDQAVQAYAKSSEALFKSDAIHLAGKATENAAFILAQNLNQPQRAAEAYQKASNFFMTQGSIDRAAEQLEKAGRALENVDVNASFDMYSKACTLYEQEDRGRFAMEIYKKGISLLVRNKKYDKAIEMLKRETQVLQKLSSRTHLYKANLSILVLVLAIGDDVEAGKQFSSMCGQDAGFAHSEEAEIAEDLLRAYDQRDQELLERTVRVQHMTFLDNEIVKLARLLTVPGEVLSQKHSNYHRTEAEIELYGNKISNNENSNTVEEEDEDEGLR</sequence>
<feature type="compositionally biased region" description="Acidic residues" evidence="11">
    <location>
        <begin position="1044"/>
        <end position="1054"/>
    </location>
</feature>
<dbReference type="Gene3D" id="1.25.40.10">
    <property type="entry name" value="Tetratricopeptide repeat domain"/>
    <property type="match status" value="1"/>
</dbReference>
<protein>
    <recommendedName>
        <fullName evidence="2">chitin synthase</fullName>
        <ecNumber evidence="2">2.4.1.16</ecNumber>
    </recommendedName>
</protein>
<proteinExistence type="predicted"/>
<dbReference type="InterPro" id="IPR011990">
    <property type="entry name" value="TPR-like_helical_dom_sf"/>
</dbReference>
<keyword evidence="6 12" id="KW-0812">Transmembrane</keyword>
<dbReference type="Pfam" id="PF14938">
    <property type="entry name" value="SNAP"/>
    <property type="match status" value="1"/>
</dbReference>
<evidence type="ECO:0000259" key="13">
    <source>
        <dbReference type="Pfam" id="PF08407"/>
    </source>
</evidence>
<comment type="caution">
    <text evidence="14">The sequence shown here is derived from an EMBL/GenBank/DDBJ whole genome shotgun (WGS) entry which is preliminary data.</text>
</comment>
<dbReference type="EMBL" id="JAANIU010001307">
    <property type="protein sequence ID" value="KAG1567817.1"/>
    <property type="molecule type" value="Genomic_DNA"/>
</dbReference>
<keyword evidence="4" id="KW-0328">Glycosyltransferase</keyword>
<dbReference type="InterPro" id="IPR004835">
    <property type="entry name" value="Chitin_synth"/>
</dbReference>